<dbReference type="GeneID" id="26901501"/>
<name>A0A0N0DZ24_LEPPY</name>
<dbReference type="OMA" id="TEMIDFR"/>
<dbReference type="GO" id="GO:0005737">
    <property type="term" value="C:cytoplasm"/>
    <property type="evidence" value="ECO:0007669"/>
    <property type="project" value="TreeGrafter"/>
</dbReference>
<dbReference type="InterPro" id="IPR007557">
    <property type="entry name" value="PSP1_C"/>
</dbReference>
<dbReference type="AlphaFoldDB" id="A0A0N0DZ24"/>
<dbReference type="PROSITE" id="PS51411">
    <property type="entry name" value="PSP1_C"/>
    <property type="match status" value="1"/>
</dbReference>
<reference evidence="3 4" key="1">
    <citation type="submission" date="2015-07" db="EMBL/GenBank/DDBJ databases">
        <title>High-quality genome of monoxenous trypanosomatid Leptomonas pyrrhocoris.</title>
        <authorList>
            <person name="Flegontov P."/>
            <person name="Butenko A."/>
            <person name="Firsov S."/>
            <person name="Vlcek C."/>
            <person name="Logacheva M.D."/>
            <person name="Field M."/>
            <person name="Filatov D."/>
            <person name="Flegontova O."/>
            <person name="Gerasimov E."/>
            <person name="Jackson A.P."/>
            <person name="Kelly S."/>
            <person name="Opperdoes F."/>
            <person name="O'Reilly A."/>
            <person name="Votypka J."/>
            <person name="Yurchenko V."/>
            <person name="Lukes J."/>
        </authorList>
    </citation>
    <scope>NUCLEOTIDE SEQUENCE [LARGE SCALE GENOMIC DNA]</scope>
    <source>
        <strain evidence="3">H10</strain>
    </source>
</reference>
<evidence type="ECO:0000313" key="4">
    <source>
        <dbReference type="Proteomes" id="UP000037923"/>
    </source>
</evidence>
<evidence type="ECO:0000313" key="3">
    <source>
        <dbReference type="EMBL" id="KPA84702.1"/>
    </source>
</evidence>
<comment type="caution">
    <text evidence="3">The sequence shown here is derived from an EMBL/GenBank/DDBJ whole genome shotgun (WGS) entry which is preliminary data.</text>
</comment>
<accession>A0A0N0DZ24</accession>
<organism evidence="3 4">
    <name type="scientific">Leptomonas pyrrhocoris</name>
    <name type="common">Firebug parasite</name>
    <dbReference type="NCBI Taxonomy" id="157538"/>
    <lineage>
        <taxon>Eukaryota</taxon>
        <taxon>Discoba</taxon>
        <taxon>Euglenozoa</taxon>
        <taxon>Kinetoplastea</taxon>
        <taxon>Metakinetoplastina</taxon>
        <taxon>Trypanosomatida</taxon>
        <taxon>Trypanosomatidae</taxon>
        <taxon>Leishmaniinae</taxon>
        <taxon>Leptomonas</taxon>
    </lineage>
</organism>
<dbReference type="VEuPathDB" id="TriTrypDB:LpyrH10_02_1800"/>
<feature type="compositionally biased region" description="Basic and acidic residues" evidence="1">
    <location>
        <begin position="372"/>
        <end position="385"/>
    </location>
</feature>
<protein>
    <recommendedName>
        <fullName evidence="2">PSP1 C-terminal domain-containing protein</fullName>
    </recommendedName>
</protein>
<evidence type="ECO:0000256" key="1">
    <source>
        <dbReference type="SAM" id="MobiDB-lite"/>
    </source>
</evidence>
<keyword evidence="4" id="KW-1185">Reference proteome</keyword>
<feature type="domain" description="PSP1 C-terminal" evidence="2">
    <location>
        <begin position="269"/>
        <end position="355"/>
    </location>
</feature>
<dbReference type="Pfam" id="PF04468">
    <property type="entry name" value="PSP1"/>
    <property type="match status" value="1"/>
</dbReference>
<feature type="region of interest" description="Disordered" evidence="1">
    <location>
        <begin position="359"/>
        <end position="385"/>
    </location>
</feature>
<dbReference type="PANTHER" id="PTHR43830">
    <property type="entry name" value="PROTEIN PSP1"/>
    <property type="match status" value="1"/>
</dbReference>
<dbReference type="EMBL" id="LGTL01000002">
    <property type="protein sequence ID" value="KPA84702.1"/>
    <property type="molecule type" value="Genomic_DNA"/>
</dbReference>
<evidence type="ECO:0000259" key="2">
    <source>
        <dbReference type="PROSITE" id="PS51411"/>
    </source>
</evidence>
<dbReference type="PANTHER" id="PTHR43830:SF15">
    <property type="entry name" value="PSP1 C-TERMINAL DOMAIN-CONTAINING PROTEIN"/>
    <property type="match status" value="1"/>
</dbReference>
<gene>
    <name evidence="3" type="ORF">ABB37_01206</name>
</gene>
<proteinExistence type="predicted"/>
<dbReference type="RefSeq" id="XP_015663141.1">
    <property type="nucleotide sequence ID" value="XM_015797621.1"/>
</dbReference>
<dbReference type="InterPro" id="IPR047767">
    <property type="entry name" value="PSP1-like"/>
</dbReference>
<dbReference type="Proteomes" id="UP000037923">
    <property type="component" value="Unassembled WGS sequence"/>
</dbReference>
<dbReference type="OrthoDB" id="243127at2759"/>
<sequence>MAVTAAEALDDFKAARRHLAQLLTSSHSWASNSWSDTPVPSASVSRHKLQPHARNAVVPVGCDVADTYCQIQIVLEDTSRILDSCKNEVNARLSRQSNAYLSTSASCGISSASSPYDVQRSVTHALRAFDANIPLEVACGSTSLPAQIIPILSGFSLADTPNATELARQETPPFTQRFVTKQPTRMRWPAAQFCYVVHVEFKRGRVRRFFNRVPVKPASYALVPGDRGYDCGLVIQCALWNPHKHAYDNDTVQSLDAVIWPPGNHGTIMEVIRLATDDEVHRLHNEHVSMERLALSTCRDVADRLLLPMEVLDCEYQYDGTKISFFFDSTEMIDFRQLNKELYRIFNARIWMQNTNGAVRNGAPPSAASPQRWRDHQGHPFSDTK</sequence>